<evidence type="ECO:0000256" key="6">
    <source>
        <dbReference type="RuleBase" id="RU366034"/>
    </source>
</evidence>
<dbReference type="EMBL" id="JANAWD010000144">
    <property type="protein sequence ID" value="KAJ3485719.1"/>
    <property type="molecule type" value="Genomic_DNA"/>
</dbReference>
<evidence type="ECO:0000313" key="8">
    <source>
        <dbReference type="Proteomes" id="UP001212997"/>
    </source>
</evidence>
<dbReference type="SUPFAM" id="SSF48576">
    <property type="entry name" value="Terpenoid synthases"/>
    <property type="match status" value="1"/>
</dbReference>
<comment type="similarity">
    <text evidence="2 6">Belongs to the terpene synthase family.</text>
</comment>
<protein>
    <recommendedName>
        <fullName evidence="6">Terpene synthase</fullName>
        <ecNumber evidence="6">4.2.3.-</ecNumber>
    </recommendedName>
</protein>
<proteinExistence type="inferred from homology"/>
<dbReference type="GO" id="GO:0046872">
    <property type="term" value="F:metal ion binding"/>
    <property type="evidence" value="ECO:0007669"/>
    <property type="project" value="UniProtKB-KW"/>
</dbReference>
<reference evidence="7" key="1">
    <citation type="submission" date="2022-07" db="EMBL/GenBank/DDBJ databases">
        <title>Genome Sequence of Physisporinus lineatus.</title>
        <authorList>
            <person name="Buettner E."/>
        </authorList>
    </citation>
    <scope>NUCLEOTIDE SEQUENCE</scope>
    <source>
        <strain evidence="7">VT162</strain>
    </source>
</reference>
<dbReference type="Proteomes" id="UP001212997">
    <property type="component" value="Unassembled WGS sequence"/>
</dbReference>
<dbReference type="SFLD" id="SFLDG01020">
    <property type="entry name" value="Terpene_Cyclase_Like_2"/>
    <property type="match status" value="1"/>
</dbReference>
<comment type="caution">
    <text evidence="7">The sequence shown here is derived from an EMBL/GenBank/DDBJ whole genome shotgun (WGS) entry which is preliminary data.</text>
</comment>
<evidence type="ECO:0000256" key="5">
    <source>
        <dbReference type="ARBA" id="ARBA00023239"/>
    </source>
</evidence>
<evidence type="ECO:0000313" key="7">
    <source>
        <dbReference type="EMBL" id="KAJ3485719.1"/>
    </source>
</evidence>
<accession>A0AAD5V4K8</accession>
<keyword evidence="5 6" id="KW-0456">Lyase</keyword>
<keyword evidence="8" id="KW-1185">Reference proteome</keyword>
<evidence type="ECO:0000256" key="4">
    <source>
        <dbReference type="ARBA" id="ARBA00022842"/>
    </source>
</evidence>
<dbReference type="PANTHER" id="PTHR35201">
    <property type="entry name" value="TERPENE SYNTHASE"/>
    <property type="match status" value="1"/>
</dbReference>
<dbReference type="Gene3D" id="1.10.600.10">
    <property type="entry name" value="Farnesyl Diphosphate Synthase"/>
    <property type="match status" value="1"/>
</dbReference>
<name>A0AAD5V4K8_9APHY</name>
<keyword evidence="4 6" id="KW-0460">Magnesium</keyword>
<dbReference type="InterPro" id="IPR034686">
    <property type="entry name" value="Terpene_cyclase-like_2"/>
</dbReference>
<evidence type="ECO:0000256" key="1">
    <source>
        <dbReference type="ARBA" id="ARBA00001946"/>
    </source>
</evidence>
<dbReference type="SFLD" id="SFLDS00005">
    <property type="entry name" value="Isoprenoid_Synthase_Type_I"/>
    <property type="match status" value="1"/>
</dbReference>
<evidence type="ECO:0000256" key="3">
    <source>
        <dbReference type="ARBA" id="ARBA00022723"/>
    </source>
</evidence>
<dbReference type="InterPro" id="IPR008949">
    <property type="entry name" value="Isoprenoid_synthase_dom_sf"/>
</dbReference>
<organism evidence="7 8">
    <name type="scientific">Meripilus lineatus</name>
    <dbReference type="NCBI Taxonomy" id="2056292"/>
    <lineage>
        <taxon>Eukaryota</taxon>
        <taxon>Fungi</taxon>
        <taxon>Dikarya</taxon>
        <taxon>Basidiomycota</taxon>
        <taxon>Agaricomycotina</taxon>
        <taxon>Agaricomycetes</taxon>
        <taxon>Polyporales</taxon>
        <taxon>Meripilaceae</taxon>
        <taxon>Meripilus</taxon>
    </lineage>
</organism>
<dbReference type="PANTHER" id="PTHR35201:SF4">
    <property type="entry name" value="BETA-PINACENE SYNTHASE-RELATED"/>
    <property type="match status" value="1"/>
</dbReference>
<sequence length="326" mass="36786">MSFTLPDLVAICPFVCQRNPHYPDVSTKSSEWLLSFNVLDDAKRAHFTQVDYGLLTAYVYPTADEEHFKTCCDFINILFALDDISDEMSSPDASQMMVNVAAKAMKDPQFDDGSPICAMIKQFTSHLEQMPPLACQRFVKHFEDYCLAVGEEATVREQRTFLDLESYKALRRDNGCVRPCFDLFAYVLGVDLPKDILGHPMITSLYNNALDMISWPNDLVSFAREHAMGHSRSNILSVLIEERNISLQEAADETGILFKGLVDEFMNCKANLPSFGSYWDGVIVQIVELLESWVIGNIIWSFEASRYFGADAGKVKNTLVVEMSSM</sequence>
<keyword evidence="3 6" id="KW-0479">Metal-binding</keyword>
<dbReference type="Pfam" id="PF19086">
    <property type="entry name" value="Terpene_syn_C_2"/>
    <property type="match status" value="1"/>
</dbReference>
<dbReference type="AlphaFoldDB" id="A0AAD5V4K8"/>
<dbReference type="EC" id="4.2.3.-" evidence="6"/>
<evidence type="ECO:0000256" key="2">
    <source>
        <dbReference type="ARBA" id="ARBA00006333"/>
    </source>
</evidence>
<comment type="cofactor">
    <cofactor evidence="1 6">
        <name>Mg(2+)</name>
        <dbReference type="ChEBI" id="CHEBI:18420"/>
    </cofactor>
</comment>
<gene>
    <name evidence="7" type="ORF">NLI96_g4765</name>
</gene>
<dbReference type="GO" id="GO:0008299">
    <property type="term" value="P:isoprenoid biosynthetic process"/>
    <property type="evidence" value="ECO:0007669"/>
    <property type="project" value="UniProtKB-ARBA"/>
</dbReference>
<dbReference type="GO" id="GO:0010333">
    <property type="term" value="F:terpene synthase activity"/>
    <property type="evidence" value="ECO:0007669"/>
    <property type="project" value="InterPro"/>
</dbReference>